<sequence length="419" mass="45554">MDRVVSSKVFLTSPRLQEFLTYIVSEASAGRGGGIRGKSVAVDVYHRKLKGDAGINLVRVEARRLRRLLTEYYDTEGNSDAVHIAVDPGGYCPRFEFADTLDQPPKSMEEPAWPLRWPRLTAVLAVPLVGLVALVAFLQMQPNLELPFPAKNEGPAREALREHSILSLQAANISEQAQGMLFPVFDLKRQALALGMFRHAIELDDALSSGHAGAAQTLTVMGMFSPDQDAAERFLLDAQAAADRALQIAPTDAWANGSKAFALAATHEYAHALKYAHIAFDLAPNDGHVLDLVGMTAIVADDAELAALASDPTRLREGTGRFGSRNIWGVSQLMLGNYTETVEAFKGAAASGAPVSPPSLLLQAVAFDQMTDDRKAEALMFELRETWPDFPALSVVDAMFREGSHAKRVVLMTLEKFPD</sequence>
<proteinExistence type="predicted"/>
<dbReference type="InterPro" id="IPR011990">
    <property type="entry name" value="TPR-like_helical_dom_sf"/>
</dbReference>
<organism evidence="1 2">
    <name type="scientific">Falsiruegeria litorea</name>
    <dbReference type="NCBI Taxonomy" id="1280831"/>
    <lineage>
        <taxon>Bacteria</taxon>
        <taxon>Pseudomonadati</taxon>
        <taxon>Pseudomonadota</taxon>
        <taxon>Alphaproteobacteria</taxon>
        <taxon>Rhodobacterales</taxon>
        <taxon>Roseobacteraceae</taxon>
        <taxon>Falsiruegeria</taxon>
    </lineage>
</organism>
<evidence type="ECO:0000313" key="2">
    <source>
        <dbReference type="Proteomes" id="UP000763802"/>
    </source>
</evidence>
<name>A0ABS5WVM6_9RHOB</name>
<reference evidence="1 2" key="1">
    <citation type="submission" date="2021-05" db="EMBL/GenBank/DDBJ databases">
        <title>Draft genomes of marine bacteria isolated from model chitin particles.</title>
        <authorList>
            <person name="Datta M.S."/>
            <person name="Schwartzman J.A."/>
            <person name="Cordero O."/>
        </authorList>
    </citation>
    <scope>NUCLEOTIDE SEQUENCE [LARGE SCALE GENOMIC DNA]</scope>
    <source>
        <strain evidence="1 2">4E07</strain>
    </source>
</reference>
<dbReference type="RefSeq" id="WP_215194187.1">
    <property type="nucleotide sequence ID" value="NZ_JAHHDY010000021.1"/>
</dbReference>
<accession>A0ABS5WVM6</accession>
<comment type="caution">
    <text evidence="1">The sequence shown here is derived from an EMBL/GenBank/DDBJ whole genome shotgun (WGS) entry which is preliminary data.</text>
</comment>
<dbReference type="SUPFAM" id="SSF48452">
    <property type="entry name" value="TPR-like"/>
    <property type="match status" value="1"/>
</dbReference>
<evidence type="ECO:0008006" key="3">
    <source>
        <dbReference type="Google" id="ProtNLM"/>
    </source>
</evidence>
<protein>
    <recommendedName>
        <fullName evidence="3">Tetratricopeptide repeat-containing protein</fullName>
    </recommendedName>
</protein>
<gene>
    <name evidence="1" type="ORF">KL867_19200</name>
</gene>
<dbReference type="Proteomes" id="UP000763802">
    <property type="component" value="Unassembled WGS sequence"/>
</dbReference>
<dbReference type="Gene3D" id="1.25.40.10">
    <property type="entry name" value="Tetratricopeptide repeat domain"/>
    <property type="match status" value="1"/>
</dbReference>
<evidence type="ECO:0000313" key="1">
    <source>
        <dbReference type="EMBL" id="MBT3143196.1"/>
    </source>
</evidence>
<dbReference type="EMBL" id="JAHHDY010000021">
    <property type="protein sequence ID" value="MBT3143196.1"/>
    <property type="molecule type" value="Genomic_DNA"/>
</dbReference>
<keyword evidence="2" id="KW-1185">Reference proteome</keyword>